<dbReference type="Pfam" id="PF00319">
    <property type="entry name" value="SRF-TF"/>
    <property type="match status" value="1"/>
</dbReference>
<evidence type="ECO:0000256" key="5">
    <source>
        <dbReference type="ARBA" id="ARBA00023242"/>
    </source>
</evidence>
<evidence type="ECO:0000259" key="9">
    <source>
        <dbReference type="PROSITE" id="PS51742"/>
    </source>
</evidence>
<dbReference type="FunFam" id="3.40.1810.10:FF:000018">
    <property type="entry name" value="agamous-like MADS-box protein AGL80"/>
    <property type="match status" value="1"/>
</dbReference>
<evidence type="ECO:0000256" key="7">
    <source>
        <dbReference type="SAM" id="MobiDB-lite"/>
    </source>
</evidence>
<feature type="region of interest" description="Disordered" evidence="7">
    <location>
        <begin position="21"/>
        <end position="77"/>
    </location>
</feature>
<accession>A0AAE1XFD1</accession>
<dbReference type="InterPro" id="IPR005175">
    <property type="entry name" value="PPC_dom"/>
</dbReference>
<keyword evidence="5" id="KW-0539">Nucleus</keyword>
<dbReference type="InterPro" id="IPR036879">
    <property type="entry name" value="TF_MADSbox_sf"/>
</dbReference>
<keyword evidence="2" id="KW-0805">Transcription regulation</keyword>
<dbReference type="PROSITE" id="PS50066">
    <property type="entry name" value="MADS_BOX_2"/>
    <property type="match status" value="1"/>
</dbReference>
<keyword evidence="6" id="KW-0175">Coiled coil</keyword>
<evidence type="ECO:0000256" key="4">
    <source>
        <dbReference type="ARBA" id="ARBA00023163"/>
    </source>
</evidence>
<keyword evidence="4" id="KW-0804">Transcription</keyword>
<sequence>MAGLDLGSASHFVSQLHLQRPLDSEDDSNRNHFSAENNDHSHPGLDLVTSNTASGDVGGRRPRGRPPGSKNKPKPPVIITRESANTLRAHILEVSSGCDVFEAVATYARKRQRGICVLSGTGTVNNVSLRQPAAAGSVVTLHGRFEILSLSGSFLPPPAPPGATSLTIYLAGGQGQVVGGNVVGALIASGPVIIIAASFTNVAYERLPLDEEEALQMQPPVSQPPSGSGGGGGGGSGGWGEPVSGSIAGTSFLQLATEHAKWSAPDGRCMDRKLRRTAAVLGLIRKASFKKRKKGLIKKVSELSTLCGVDACAIIYGQYDQEPEVWPSPLGAQAVLARFRKLSEMDQTRKMVNQESFTRQRIKKAEDQLRRVQKENKRKELENFMFQCLAGMATLEDFNLRDAAEMGWVVNQTLREINSRMEALQKTGQHHQPAVGEGSGSASDSVSARAVVAVTVTVAPPPPPVQMVAPPPPPPLQMVAPPPPPPSQIVAPLAPPPPPPTMDVDPPLPGEENMESFPWNLVESPTGAGGAALYGSGLAGWEDGIVLPYPYIFNHGNNSTSGTQPGQKTNNLQCGLSVLSIYISGLN</sequence>
<feature type="compositionally biased region" description="Gly residues" evidence="7">
    <location>
        <begin position="227"/>
        <end position="240"/>
    </location>
</feature>
<dbReference type="PANTHER" id="PTHR31100">
    <property type="entry name" value="AT-HOOK MOTIF NUCLEAR-LOCALIZED PROTEIN 15"/>
    <property type="match status" value="1"/>
</dbReference>
<evidence type="ECO:0000256" key="6">
    <source>
        <dbReference type="SAM" id="Coils"/>
    </source>
</evidence>
<evidence type="ECO:0000259" key="8">
    <source>
        <dbReference type="PROSITE" id="PS50066"/>
    </source>
</evidence>
<dbReference type="PANTHER" id="PTHR31100:SF68">
    <property type="entry name" value="PPC DOMAIN-CONTAINING PROTEIN"/>
    <property type="match status" value="1"/>
</dbReference>
<dbReference type="GO" id="GO:0005634">
    <property type="term" value="C:nucleus"/>
    <property type="evidence" value="ECO:0007669"/>
    <property type="project" value="UniProtKB-SubCell"/>
</dbReference>
<dbReference type="Pfam" id="PF03479">
    <property type="entry name" value="PCC"/>
    <property type="match status" value="1"/>
</dbReference>
<dbReference type="FunFam" id="3.30.1330.80:FF:000001">
    <property type="entry name" value="AT-hook motif nuclear-localized protein"/>
    <property type="match status" value="1"/>
</dbReference>
<dbReference type="GO" id="GO:0000987">
    <property type="term" value="F:cis-regulatory region sequence-specific DNA binding"/>
    <property type="evidence" value="ECO:0007669"/>
    <property type="project" value="InterPro"/>
</dbReference>
<evidence type="ECO:0000256" key="2">
    <source>
        <dbReference type="ARBA" id="ARBA00023015"/>
    </source>
</evidence>
<comment type="subcellular location">
    <subcellularLocation>
        <location evidence="1">Nucleus</location>
    </subcellularLocation>
</comment>
<keyword evidence="11" id="KW-1185">Reference proteome</keyword>
<dbReference type="PROSITE" id="PS51742">
    <property type="entry name" value="PPC"/>
    <property type="match status" value="1"/>
</dbReference>
<dbReference type="GO" id="GO:0003680">
    <property type="term" value="F:minor groove of adenine-thymine-rich DNA binding"/>
    <property type="evidence" value="ECO:0007669"/>
    <property type="project" value="InterPro"/>
</dbReference>
<dbReference type="Proteomes" id="UP001289374">
    <property type="component" value="Unassembled WGS sequence"/>
</dbReference>
<dbReference type="CDD" id="cd00266">
    <property type="entry name" value="MADS_SRF_like"/>
    <property type="match status" value="1"/>
</dbReference>
<dbReference type="SMART" id="SM00432">
    <property type="entry name" value="MADS"/>
    <property type="match status" value="1"/>
</dbReference>
<dbReference type="AlphaFoldDB" id="A0AAE1XFD1"/>
<dbReference type="Gene3D" id="3.40.1810.10">
    <property type="entry name" value="Transcription factor, MADS-box"/>
    <property type="match status" value="1"/>
</dbReference>
<feature type="domain" description="MADS-box" evidence="8">
    <location>
        <begin position="285"/>
        <end position="318"/>
    </location>
</feature>
<dbReference type="EMBL" id="JACGWL010000001">
    <property type="protein sequence ID" value="KAK4410955.1"/>
    <property type="molecule type" value="Genomic_DNA"/>
</dbReference>
<dbReference type="GO" id="GO:0045944">
    <property type="term" value="P:positive regulation of transcription by RNA polymerase II"/>
    <property type="evidence" value="ECO:0007669"/>
    <property type="project" value="InterPro"/>
</dbReference>
<dbReference type="GO" id="GO:0000981">
    <property type="term" value="F:DNA-binding transcription factor activity, RNA polymerase II-specific"/>
    <property type="evidence" value="ECO:0007669"/>
    <property type="project" value="InterPro"/>
</dbReference>
<proteinExistence type="predicted"/>
<evidence type="ECO:0000313" key="11">
    <source>
        <dbReference type="Proteomes" id="UP001289374"/>
    </source>
</evidence>
<feature type="coiled-coil region" evidence="6">
    <location>
        <begin position="355"/>
        <end position="382"/>
    </location>
</feature>
<dbReference type="InterPro" id="IPR033897">
    <property type="entry name" value="SRF-like_MADS-box"/>
</dbReference>
<comment type="caution">
    <text evidence="10">The sequence shown here is derived from an EMBL/GenBank/DDBJ whole genome shotgun (WGS) entry which is preliminary data.</text>
</comment>
<feature type="compositionally biased region" description="Basic and acidic residues" evidence="7">
    <location>
        <begin position="21"/>
        <end position="30"/>
    </location>
</feature>
<dbReference type="InterPro" id="IPR014476">
    <property type="entry name" value="AHL15-29"/>
</dbReference>
<feature type="region of interest" description="Disordered" evidence="7">
    <location>
        <begin position="215"/>
        <end position="240"/>
    </location>
</feature>
<dbReference type="SUPFAM" id="SSF55455">
    <property type="entry name" value="SRF-like"/>
    <property type="match status" value="1"/>
</dbReference>
<dbReference type="GO" id="GO:0046983">
    <property type="term" value="F:protein dimerization activity"/>
    <property type="evidence" value="ECO:0007669"/>
    <property type="project" value="InterPro"/>
</dbReference>
<dbReference type="Gene3D" id="3.30.1330.80">
    <property type="entry name" value="Hypothetical protein, similar to alpha- acetolactate decarboxylase, domain 2"/>
    <property type="match status" value="1"/>
</dbReference>
<keyword evidence="3" id="KW-0238">DNA-binding</keyword>
<organism evidence="10 11">
    <name type="scientific">Sesamum angolense</name>
    <dbReference type="NCBI Taxonomy" id="2727404"/>
    <lineage>
        <taxon>Eukaryota</taxon>
        <taxon>Viridiplantae</taxon>
        <taxon>Streptophyta</taxon>
        <taxon>Embryophyta</taxon>
        <taxon>Tracheophyta</taxon>
        <taxon>Spermatophyta</taxon>
        <taxon>Magnoliopsida</taxon>
        <taxon>eudicotyledons</taxon>
        <taxon>Gunneridae</taxon>
        <taxon>Pentapetalae</taxon>
        <taxon>asterids</taxon>
        <taxon>lamiids</taxon>
        <taxon>Lamiales</taxon>
        <taxon>Pedaliaceae</taxon>
        <taxon>Sesamum</taxon>
    </lineage>
</organism>
<evidence type="ECO:0000313" key="10">
    <source>
        <dbReference type="EMBL" id="KAK4410955.1"/>
    </source>
</evidence>
<reference evidence="10" key="2">
    <citation type="journal article" date="2024" name="Plant">
        <title>Genomic evolution and insights into agronomic trait innovations of Sesamum species.</title>
        <authorList>
            <person name="Miao H."/>
            <person name="Wang L."/>
            <person name="Qu L."/>
            <person name="Liu H."/>
            <person name="Sun Y."/>
            <person name="Le M."/>
            <person name="Wang Q."/>
            <person name="Wei S."/>
            <person name="Zheng Y."/>
            <person name="Lin W."/>
            <person name="Duan Y."/>
            <person name="Cao H."/>
            <person name="Xiong S."/>
            <person name="Wang X."/>
            <person name="Wei L."/>
            <person name="Li C."/>
            <person name="Ma Q."/>
            <person name="Ju M."/>
            <person name="Zhao R."/>
            <person name="Li G."/>
            <person name="Mu C."/>
            <person name="Tian Q."/>
            <person name="Mei H."/>
            <person name="Zhang T."/>
            <person name="Gao T."/>
            <person name="Zhang H."/>
        </authorList>
    </citation>
    <scope>NUCLEOTIDE SEQUENCE</scope>
    <source>
        <strain evidence="10">K16</strain>
    </source>
</reference>
<name>A0AAE1XFD1_9LAMI</name>
<evidence type="ECO:0000256" key="3">
    <source>
        <dbReference type="ARBA" id="ARBA00023125"/>
    </source>
</evidence>
<reference evidence="10" key="1">
    <citation type="submission" date="2020-06" db="EMBL/GenBank/DDBJ databases">
        <authorList>
            <person name="Li T."/>
            <person name="Hu X."/>
            <person name="Zhang T."/>
            <person name="Song X."/>
            <person name="Zhang H."/>
            <person name="Dai N."/>
            <person name="Sheng W."/>
            <person name="Hou X."/>
            <person name="Wei L."/>
        </authorList>
    </citation>
    <scope>NUCLEOTIDE SEQUENCE</scope>
    <source>
        <strain evidence="10">K16</strain>
        <tissue evidence="10">Leaf</tissue>
    </source>
</reference>
<dbReference type="CDD" id="cd11378">
    <property type="entry name" value="DUF296"/>
    <property type="match status" value="1"/>
</dbReference>
<dbReference type="SUPFAM" id="SSF117856">
    <property type="entry name" value="AF0104/ALDC/Ptd012-like"/>
    <property type="match status" value="1"/>
</dbReference>
<gene>
    <name evidence="10" type="ORF">Sango_0168500</name>
</gene>
<protein>
    <submittedName>
        <fullName evidence="10">AT-hook motif nuclear-localized protein 21</fullName>
    </submittedName>
</protein>
<dbReference type="InterPro" id="IPR002100">
    <property type="entry name" value="TF_MADSbox"/>
</dbReference>
<feature type="domain" description="PPC" evidence="9">
    <location>
        <begin position="84"/>
        <end position="221"/>
    </location>
</feature>
<evidence type="ECO:0000256" key="1">
    <source>
        <dbReference type="ARBA" id="ARBA00004123"/>
    </source>
</evidence>